<dbReference type="PANTHER" id="PTHR34580:SF1">
    <property type="entry name" value="PROTEIN PAFC"/>
    <property type="match status" value="1"/>
</dbReference>
<evidence type="ECO:0000259" key="4">
    <source>
        <dbReference type="Pfam" id="PF25583"/>
    </source>
</evidence>
<dbReference type="InterPro" id="IPR043839">
    <property type="entry name" value="PafC_HTH"/>
</dbReference>
<comment type="caution">
    <text evidence="5">The sequence shown here is derived from an EMBL/GenBank/DDBJ whole genome shotgun (WGS) entry which is preliminary data.</text>
</comment>
<dbReference type="RefSeq" id="WP_161927338.1">
    <property type="nucleotide sequence ID" value="NZ_BJOU01000001.1"/>
</dbReference>
<dbReference type="Pfam" id="PF19187">
    <property type="entry name" value="HTH_PafC"/>
    <property type="match status" value="1"/>
</dbReference>
<evidence type="ECO:0000313" key="6">
    <source>
        <dbReference type="Proteomes" id="UP000444980"/>
    </source>
</evidence>
<dbReference type="Pfam" id="PF25583">
    <property type="entry name" value="WCX"/>
    <property type="match status" value="1"/>
</dbReference>
<keyword evidence="6" id="KW-1185">Reference proteome</keyword>
<dbReference type="InterPro" id="IPR057727">
    <property type="entry name" value="WCX_dom"/>
</dbReference>
<dbReference type="InterPro" id="IPR026881">
    <property type="entry name" value="WYL_dom"/>
</dbReference>
<feature type="domain" description="WYL" evidence="2">
    <location>
        <begin position="171"/>
        <end position="237"/>
    </location>
</feature>
<feature type="region of interest" description="Disordered" evidence="1">
    <location>
        <begin position="243"/>
        <end position="262"/>
    </location>
</feature>
<dbReference type="PROSITE" id="PS52050">
    <property type="entry name" value="WYL"/>
    <property type="match status" value="1"/>
</dbReference>
<feature type="domain" description="PafC HTH" evidence="3">
    <location>
        <begin position="8"/>
        <end position="119"/>
    </location>
</feature>
<dbReference type="Pfam" id="PF13280">
    <property type="entry name" value="WYL"/>
    <property type="match status" value="1"/>
</dbReference>
<evidence type="ECO:0008006" key="7">
    <source>
        <dbReference type="Google" id="ProtNLM"/>
    </source>
</evidence>
<evidence type="ECO:0000313" key="5">
    <source>
        <dbReference type="EMBL" id="GED98109.1"/>
    </source>
</evidence>
<organism evidence="5 6">
    <name type="scientific">Gordonia crocea</name>
    <dbReference type="NCBI Taxonomy" id="589162"/>
    <lineage>
        <taxon>Bacteria</taxon>
        <taxon>Bacillati</taxon>
        <taxon>Actinomycetota</taxon>
        <taxon>Actinomycetes</taxon>
        <taxon>Mycobacteriales</taxon>
        <taxon>Gordoniaceae</taxon>
        <taxon>Gordonia</taxon>
    </lineage>
</organism>
<evidence type="ECO:0000256" key="1">
    <source>
        <dbReference type="SAM" id="MobiDB-lite"/>
    </source>
</evidence>
<proteinExistence type="predicted"/>
<dbReference type="PANTHER" id="PTHR34580">
    <property type="match status" value="1"/>
</dbReference>
<accession>A0A7I9UYX0</accession>
<name>A0A7I9UYX0_9ACTN</name>
<reference evidence="6" key="1">
    <citation type="submission" date="2019-06" db="EMBL/GenBank/DDBJ databases">
        <title>Gordonia isolated from sludge of a wastewater treatment plant.</title>
        <authorList>
            <person name="Tamura T."/>
            <person name="Aoyama K."/>
            <person name="Kang Y."/>
            <person name="Saito S."/>
            <person name="Akiyama N."/>
            <person name="Yazawa K."/>
            <person name="Gonoi T."/>
            <person name="Mikami Y."/>
        </authorList>
    </citation>
    <scope>NUCLEOTIDE SEQUENCE [LARGE SCALE GENOMIC DNA]</scope>
    <source>
        <strain evidence="6">NBRC 107697</strain>
    </source>
</reference>
<feature type="domain" description="WCX" evidence="4">
    <location>
        <begin position="269"/>
        <end position="343"/>
    </location>
</feature>
<sequence>MTDTTVSRFSRLLAMVPYLAARQGIAVTEAAADLGITEAQLTKDIEQLFVCGHRTNGFEDLIDVQYDSGFVRVEFTAGMNRPLRLTAAEAALLQTALATLADIPGVGADAIARAMAKIESALAVPVRPERKGLRARGEELAAAEAARREAARREDAAPTDTDKVPTGREAVYDAVRASVREHRALRLRYYTPARDAVGERVVDPIAVQLIDGNAYLQAWCRQSEGIRLFRFDRIEVADLLDEPAAPPTTATGTTAPAGWEGQDLPTAGIEVDRDALWVIEKYLVDLVDDPAAADGPQDSPVRARVRYGSDEWLVRFVLGFGGKIAVIDEPRLAAEVADRAAAARARYR</sequence>
<dbReference type="InterPro" id="IPR051534">
    <property type="entry name" value="CBASS_pafABC_assoc_protein"/>
</dbReference>
<evidence type="ECO:0000259" key="2">
    <source>
        <dbReference type="Pfam" id="PF13280"/>
    </source>
</evidence>
<feature type="region of interest" description="Disordered" evidence="1">
    <location>
        <begin position="144"/>
        <end position="165"/>
    </location>
</feature>
<evidence type="ECO:0000259" key="3">
    <source>
        <dbReference type="Pfam" id="PF19187"/>
    </source>
</evidence>
<dbReference type="PIRSF" id="PIRSF016838">
    <property type="entry name" value="PafC"/>
    <property type="match status" value="1"/>
</dbReference>
<dbReference type="EMBL" id="BJOU01000001">
    <property type="protein sequence ID" value="GED98109.1"/>
    <property type="molecule type" value="Genomic_DNA"/>
</dbReference>
<feature type="compositionally biased region" description="Low complexity" evidence="1">
    <location>
        <begin position="247"/>
        <end position="258"/>
    </location>
</feature>
<dbReference type="AlphaFoldDB" id="A0A7I9UYX0"/>
<protein>
    <recommendedName>
        <fullName evidence="7">Protein PafC</fullName>
    </recommendedName>
</protein>
<gene>
    <name evidence="5" type="ORF">nbrc107697_21480</name>
</gene>
<dbReference type="InterPro" id="IPR028349">
    <property type="entry name" value="PafC-like"/>
</dbReference>
<dbReference type="Proteomes" id="UP000444980">
    <property type="component" value="Unassembled WGS sequence"/>
</dbReference>
<dbReference type="OrthoDB" id="5174471at2"/>